<accession>I2E255</accession>
<dbReference type="GO" id="GO:0016787">
    <property type="term" value="F:hydrolase activity"/>
    <property type="evidence" value="ECO:0007669"/>
    <property type="project" value="UniProtKB-KW"/>
</dbReference>
<sequence>MPTHYSSLLVAISSCVGFLYGSIRFGKRFHAPLWTMSAVVALLFASYLLIDAFDGFSILLALERCSRRTGSLIQSSGGGAQTSWEAIKVYHSWLDRWDERRAGRGEEAKKTTAFVLDAGRAFPSAKKVETLDEFCVLADKAVSDPSFFEPPSGSGQGFERHDGWLKFPSDISTDVEENNVVWAKITESGSLDQALVIFHHWNASARNCQIAKFFSQRGITVVEIAMPYHFERSRPGSLYADYMLSSNLGRTIQSVRQAVWDGRKLIRWLKSEGHREVSVLGMSLGSWVAGMIAAHDSAVSKASLFLTAGSLADMVWTGRATRSLRDSLEPVIELTDLRRAWGPLNLENYAHNLARPDLELHVVLATRDKVVLPDLSRRLIQKLKDAGVRPNVLELNCGHYSLAMPPYILLAGLSLKRFLSCAYKSARRI</sequence>
<dbReference type="NCBIfam" id="NF047337">
    <property type="entry name" value="hydrolase_RcgR"/>
    <property type="match status" value="1"/>
</dbReference>
<keyword evidence="1" id="KW-1133">Transmembrane helix</keyword>
<gene>
    <name evidence="2" type="ORF">pHRC017_0539</name>
</gene>
<feature type="transmembrane region" description="Helical" evidence="1">
    <location>
        <begin position="6"/>
        <end position="26"/>
    </location>
</feature>
<keyword evidence="1" id="KW-0472">Membrane</keyword>
<geneLocation type="plasmid" evidence="2">
    <name>pHRC017</name>
</geneLocation>
<keyword evidence="1" id="KW-0812">Transmembrane</keyword>
<dbReference type="SUPFAM" id="SSF53474">
    <property type="entry name" value="alpha/beta-Hydrolases"/>
    <property type="match status" value="1"/>
</dbReference>
<organism evidence="2">
    <name type="scientific">Rhizobium meliloti</name>
    <name type="common">Ensifer meliloti</name>
    <name type="synonym">Sinorhizobium meliloti</name>
    <dbReference type="NCBI Taxonomy" id="382"/>
    <lineage>
        <taxon>Bacteria</taxon>
        <taxon>Pseudomonadati</taxon>
        <taxon>Pseudomonadota</taxon>
        <taxon>Alphaproteobacteria</taxon>
        <taxon>Hyphomicrobiales</taxon>
        <taxon>Rhizobiaceae</taxon>
        <taxon>Sinorhizobium/Ensifer group</taxon>
        <taxon>Sinorhizobium</taxon>
    </lineage>
</organism>
<dbReference type="AlphaFoldDB" id="I2E255"/>
<keyword evidence="2" id="KW-0378">Hydrolase</keyword>
<dbReference type="Gene3D" id="3.40.50.1820">
    <property type="entry name" value="alpha/beta hydrolase"/>
    <property type="match status" value="1"/>
</dbReference>
<proteinExistence type="predicted"/>
<name>I2E255_RHIML</name>
<keyword evidence="2" id="KW-0614">Plasmid</keyword>
<feature type="transmembrane region" description="Helical" evidence="1">
    <location>
        <begin position="38"/>
        <end position="62"/>
    </location>
</feature>
<evidence type="ECO:0000313" key="2">
    <source>
        <dbReference type="EMBL" id="AFJ91573.1"/>
    </source>
</evidence>
<evidence type="ECO:0000256" key="1">
    <source>
        <dbReference type="SAM" id="Phobius"/>
    </source>
</evidence>
<dbReference type="EMBL" id="JQ665880">
    <property type="protein sequence ID" value="AFJ91573.1"/>
    <property type="molecule type" value="Genomic_DNA"/>
</dbReference>
<reference evidence="2" key="1">
    <citation type="journal article" date="2012" name="Mol. Plant Microbe Interact.">
        <title>Rhizobial plasmids that cause impaired symbiotic nitrogen fixation and enhanced host invasion.</title>
        <authorList>
            <person name="Crook M.B."/>
            <person name="Lindsay D.P."/>
            <person name="Biggs M.B."/>
            <person name="Bentley J.S."/>
            <person name="Price J.C."/>
            <person name="Clement S.C."/>
            <person name="Clement M.J."/>
            <person name="Long S.R."/>
            <person name="Griffitts J.S."/>
        </authorList>
    </citation>
    <scope>NUCLEOTIDE SEQUENCE</scope>
    <source>
        <strain evidence="2">C017</strain>
        <plasmid evidence="2">pHRC017</plasmid>
    </source>
</reference>
<protein>
    <submittedName>
        <fullName evidence="2">Alpha/beta hydrolase family protein</fullName>
    </submittedName>
</protein>
<dbReference type="InterPro" id="IPR029058">
    <property type="entry name" value="AB_hydrolase_fold"/>
</dbReference>
<dbReference type="InterPro" id="IPR058111">
    <property type="entry name" value="RcgR-like"/>
</dbReference>